<organism evidence="4 5">
    <name type="scientific">Dryococelus australis</name>
    <dbReference type="NCBI Taxonomy" id="614101"/>
    <lineage>
        <taxon>Eukaryota</taxon>
        <taxon>Metazoa</taxon>
        <taxon>Ecdysozoa</taxon>
        <taxon>Arthropoda</taxon>
        <taxon>Hexapoda</taxon>
        <taxon>Insecta</taxon>
        <taxon>Pterygota</taxon>
        <taxon>Neoptera</taxon>
        <taxon>Polyneoptera</taxon>
        <taxon>Phasmatodea</taxon>
        <taxon>Verophasmatodea</taxon>
        <taxon>Anareolatae</taxon>
        <taxon>Phasmatidae</taxon>
        <taxon>Eurycanthinae</taxon>
        <taxon>Dryococelus</taxon>
    </lineage>
</organism>
<sequence>MSTVQVQLLSDRIGPAIAKRDTSMRKAISVHEHVLPQYVFRIPPCTIGKIVKEVTNDIFDFLREDYLKAPNDSGSCYYKYKGSHNIVLLAVVDVEYRFMYVDVGCIGRISYGGVFANCSLHNALEAGSVQLPPPFPLSGRRLPVPFYLKPMNIPPCAVNYVVLAICVPHNFLLSNASRSIYLCHGFVDAESTDVRNTQPGDWRKEGFPTNTFFPLQRARQYMGTLQKYVREELKEHYMTLWLQVLPERRSHACPRAGSQACCCLPPSQCAIAIVNLPGYKHDQEALAAVIIDDLR</sequence>
<dbReference type="Proteomes" id="UP001159363">
    <property type="component" value="Chromosome 4"/>
</dbReference>
<feature type="domain" description="DDE Tnp4" evidence="3">
    <location>
        <begin position="68"/>
        <end position="125"/>
    </location>
</feature>
<evidence type="ECO:0000256" key="1">
    <source>
        <dbReference type="ARBA" id="ARBA00001968"/>
    </source>
</evidence>
<evidence type="ECO:0000313" key="4">
    <source>
        <dbReference type="EMBL" id="KAJ8883675.1"/>
    </source>
</evidence>
<evidence type="ECO:0000256" key="2">
    <source>
        <dbReference type="ARBA" id="ARBA00022723"/>
    </source>
</evidence>
<comment type="cofactor">
    <cofactor evidence="1">
        <name>a divalent metal cation</name>
        <dbReference type="ChEBI" id="CHEBI:60240"/>
    </cofactor>
</comment>
<dbReference type="InterPro" id="IPR027806">
    <property type="entry name" value="HARBI1_dom"/>
</dbReference>
<accession>A0ABQ9HHH2</accession>
<keyword evidence="5" id="KW-1185">Reference proteome</keyword>
<gene>
    <name evidence="4" type="ORF">PR048_015529</name>
</gene>
<evidence type="ECO:0000259" key="3">
    <source>
        <dbReference type="Pfam" id="PF13359"/>
    </source>
</evidence>
<protein>
    <recommendedName>
        <fullName evidence="3">DDE Tnp4 domain-containing protein</fullName>
    </recommendedName>
</protein>
<dbReference type="EMBL" id="JARBHB010000005">
    <property type="protein sequence ID" value="KAJ8883675.1"/>
    <property type="molecule type" value="Genomic_DNA"/>
</dbReference>
<dbReference type="Pfam" id="PF13359">
    <property type="entry name" value="DDE_Tnp_4"/>
    <property type="match status" value="1"/>
</dbReference>
<proteinExistence type="predicted"/>
<comment type="caution">
    <text evidence="4">The sequence shown here is derived from an EMBL/GenBank/DDBJ whole genome shotgun (WGS) entry which is preliminary data.</text>
</comment>
<name>A0ABQ9HHH2_9NEOP</name>
<reference evidence="4 5" key="1">
    <citation type="submission" date="2023-02" db="EMBL/GenBank/DDBJ databases">
        <title>LHISI_Scaffold_Assembly.</title>
        <authorList>
            <person name="Stuart O.P."/>
            <person name="Cleave R."/>
            <person name="Magrath M.J.L."/>
            <person name="Mikheyev A.S."/>
        </authorList>
    </citation>
    <scope>NUCLEOTIDE SEQUENCE [LARGE SCALE GENOMIC DNA]</scope>
    <source>
        <strain evidence="4">Daus_M_001</strain>
        <tissue evidence="4">Leg muscle</tissue>
    </source>
</reference>
<evidence type="ECO:0000313" key="5">
    <source>
        <dbReference type="Proteomes" id="UP001159363"/>
    </source>
</evidence>
<keyword evidence="2" id="KW-0479">Metal-binding</keyword>